<dbReference type="STRING" id="990288.Atc_0179"/>
<dbReference type="KEGG" id="acu:Atc_0179"/>
<keyword evidence="2" id="KW-1185">Reference proteome</keyword>
<accession>F9ZPK2</accession>
<dbReference type="EMBL" id="CP002573">
    <property type="protein sequence ID" value="AEK56830.1"/>
    <property type="molecule type" value="Genomic_DNA"/>
</dbReference>
<protein>
    <submittedName>
        <fullName evidence="1">Uncharacterized protein</fullName>
    </submittedName>
</protein>
<organism evidence="1 2">
    <name type="scientific">Acidithiobacillus caldus (strain SM-1)</name>
    <dbReference type="NCBI Taxonomy" id="990288"/>
    <lineage>
        <taxon>Bacteria</taxon>
        <taxon>Pseudomonadati</taxon>
        <taxon>Pseudomonadota</taxon>
        <taxon>Acidithiobacillia</taxon>
        <taxon>Acidithiobacillales</taxon>
        <taxon>Acidithiobacillaceae</taxon>
        <taxon>Acidithiobacillus</taxon>
    </lineage>
</organism>
<name>F9ZPK2_ACICS</name>
<sequence>MRKSHRLPARQRRRDWYALGRAAALRGADFSANPFFSLEDDEHSWNSHRWFCGWFDAQDDLDRSHSRGQ</sequence>
<evidence type="ECO:0000313" key="2">
    <source>
        <dbReference type="Proteomes" id="UP000006135"/>
    </source>
</evidence>
<evidence type="ECO:0000313" key="1">
    <source>
        <dbReference type="EMBL" id="AEK56830.1"/>
    </source>
</evidence>
<proteinExistence type="predicted"/>
<reference evidence="1 2" key="1">
    <citation type="journal article" date="2011" name="J. Genet. Genomics">
        <title>Unraveling the Acidithiobacillus caldus complete genome and its central metabolisms for carbon assimilation.</title>
        <authorList>
            <person name="You X.Y."/>
            <person name="Guo X."/>
            <person name="Zheng H.J."/>
            <person name="Zhang M.J."/>
            <person name="Liu L.J."/>
            <person name="Zhu Y.Q."/>
            <person name="Zhu B."/>
            <person name="Wang S.Y."/>
            <person name="Zhao G.P."/>
            <person name="Poetsch A."/>
            <person name="Jiang C.Y."/>
            <person name="Liu S.J."/>
        </authorList>
    </citation>
    <scope>NUCLEOTIDE SEQUENCE [LARGE SCALE GENOMIC DNA]</scope>
    <source>
        <strain evidence="1 2">SM-1</strain>
    </source>
</reference>
<dbReference type="HOGENOM" id="CLU_2766431_0_0_6"/>
<gene>
    <name evidence="1" type="ordered locus">Atc_0179</name>
</gene>
<dbReference type="Proteomes" id="UP000006135">
    <property type="component" value="Chromosome"/>
</dbReference>
<dbReference type="AlphaFoldDB" id="F9ZPK2"/>